<gene>
    <name evidence="3" type="ORF">F0475_03215</name>
</gene>
<dbReference type="PANTHER" id="PTHR34580:SF9">
    <property type="entry name" value="SLL5097 PROTEIN"/>
    <property type="match status" value="1"/>
</dbReference>
<proteinExistence type="predicted"/>
<evidence type="ECO:0000259" key="2">
    <source>
        <dbReference type="Pfam" id="PF25583"/>
    </source>
</evidence>
<evidence type="ECO:0000259" key="1">
    <source>
        <dbReference type="Pfam" id="PF13280"/>
    </source>
</evidence>
<dbReference type="RefSeq" id="WP_155715326.1">
    <property type="nucleotide sequence ID" value="NZ_VVIQ01000002.1"/>
</dbReference>
<dbReference type="EMBL" id="VVIQ01000002">
    <property type="protein sequence ID" value="MUL27337.1"/>
    <property type="molecule type" value="Genomic_DNA"/>
</dbReference>
<reference evidence="3 4" key="1">
    <citation type="submission" date="2019-09" db="EMBL/GenBank/DDBJ databases">
        <title>Prevotella A2879 sp. nov., isolated from an abscess of a patient.</title>
        <authorList>
            <person name="Buhl M."/>
            <person name="Oberhettinger P."/>
        </authorList>
    </citation>
    <scope>NUCLEOTIDE SEQUENCE [LARGE SCALE GENOMIC DNA]</scope>
    <source>
        <strain evidence="3 4">A2879</strain>
    </source>
</reference>
<sequence length="337" mass="39430">MPVNKNAYLRYQILDQCFSNKHRRFNIDDLVDFVSEKLGYNISLRQIREDIANLRLSPYHAPIRARQYDGKKCYYHYSDPDYSIFNNELTTEEVANLRSTIDMLSRYRGIPTNAWLEEVISNLEYRFGVKANSENLIAFEQNDMLKGLEHLAGIIDATINHQTLEIAYQSYWGEKRNIVVYPYYVKQYNGRWFLFGLNDEKGRIESYALDRIESYASSTKPFVENATTDFASYFDDVIGVSVPYGDVATEEVVLRFSPQRFPYVLSKPIHSSQRVLSEPNTVSIHVKPNRELSQQILSFIPDVEVLSPEWLRNEIRDKLKDNLQKYLSMHEDCTDNH</sequence>
<organism evidence="3 4">
    <name type="scientific">Prevotella vespertina</name>
    <dbReference type="NCBI Taxonomy" id="2608404"/>
    <lineage>
        <taxon>Bacteria</taxon>
        <taxon>Pseudomonadati</taxon>
        <taxon>Bacteroidota</taxon>
        <taxon>Bacteroidia</taxon>
        <taxon>Bacteroidales</taxon>
        <taxon>Prevotellaceae</taxon>
        <taxon>Prevotella</taxon>
    </lineage>
</organism>
<dbReference type="InterPro" id="IPR026881">
    <property type="entry name" value="WYL_dom"/>
</dbReference>
<comment type="caution">
    <text evidence="3">The sequence shown here is derived from an EMBL/GenBank/DDBJ whole genome shotgun (WGS) entry which is preliminary data.</text>
</comment>
<feature type="domain" description="WCX" evidence="2">
    <location>
        <begin position="249"/>
        <end position="320"/>
    </location>
</feature>
<dbReference type="PANTHER" id="PTHR34580">
    <property type="match status" value="1"/>
</dbReference>
<dbReference type="Pfam" id="PF13280">
    <property type="entry name" value="WYL"/>
    <property type="match status" value="1"/>
</dbReference>
<keyword evidence="4" id="KW-1185">Reference proteome</keyword>
<dbReference type="Pfam" id="PF25583">
    <property type="entry name" value="WCX"/>
    <property type="match status" value="1"/>
</dbReference>
<dbReference type="PROSITE" id="PS52050">
    <property type="entry name" value="WYL"/>
    <property type="match status" value="1"/>
</dbReference>
<feature type="domain" description="WYL" evidence="1">
    <location>
        <begin position="149"/>
        <end position="215"/>
    </location>
</feature>
<dbReference type="Proteomes" id="UP000482295">
    <property type="component" value="Unassembled WGS sequence"/>
</dbReference>
<name>A0A7C9LD00_9BACT</name>
<protein>
    <submittedName>
        <fullName evidence="3">WYL domain-containing protein</fullName>
    </submittedName>
</protein>
<dbReference type="InterPro" id="IPR057727">
    <property type="entry name" value="WCX_dom"/>
</dbReference>
<evidence type="ECO:0000313" key="3">
    <source>
        <dbReference type="EMBL" id="MUL27337.1"/>
    </source>
</evidence>
<dbReference type="InterPro" id="IPR051534">
    <property type="entry name" value="CBASS_pafABC_assoc_protein"/>
</dbReference>
<dbReference type="AlphaFoldDB" id="A0A7C9LD00"/>
<accession>A0A7C9LD00</accession>
<evidence type="ECO:0000313" key="4">
    <source>
        <dbReference type="Proteomes" id="UP000482295"/>
    </source>
</evidence>